<evidence type="ECO:0000313" key="3">
    <source>
        <dbReference type="EMBL" id="SON57155.1"/>
    </source>
</evidence>
<dbReference type="OrthoDB" id="163792at2"/>
<accession>A0A2C9DC33</accession>
<dbReference type="PANTHER" id="PTHR37290">
    <property type="entry name" value="INNER MEMBRANE PROTEIN YIAA-RELATED"/>
    <property type="match status" value="1"/>
</dbReference>
<dbReference type="PANTHER" id="PTHR37290:SF1">
    <property type="entry name" value="INNER MEMBRANE PROTEIN YIAA"/>
    <property type="match status" value="1"/>
</dbReference>
<dbReference type="InterPro" id="IPR008024">
    <property type="entry name" value="YiaAB"/>
</dbReference>
<protein>
    <submittedName>
        <fullName evidence="3">YiaA/B two helix domain protein</fullName>
    </submittedName>
</protein>
<evidence type="ECO:0000256" key="1">
    <source>
        <dbReference type="SAM" id="Phobius"/>
    </source>
</evidence>
<dbReference type="KEGG" id="hdi:HDIA_3614"/>
<keyword evidence="1" id="KW-0812">Transmembrane</keyword>
<dbReference type="InterPro" id="IPR038972">
    <property type="entry name" value="YiaA-like"/>
</dbReference>
<evidence type="ECO:0000259" key="2">
    <source>
        <dbReference type="Pfam" id="PF05360"/>
    </source>
</evidence>
<gene>
    <name evidence="3" type="ORF">HDIA_3614</name>
</gene>
<dbReference type="GO" id="GO:0005886">
    <property type="term" value="C:plasma membrane"/>
    <property type="evidence" value="ECO:0007669"/>
    <property type="project" value="TreeGrafter"/>
</dbReference>
<feature type="transmembrane region" description="Helical" evidence="1">
    <location>
        <begin position="42"/>
        <end position="60"/>
    </location>
</feature>
<keyword evidence="4" id="KW-1185">Reference proteome</keyword>
<dbReference type="RefSeq" id="WP_099557452.1">
    <property type="nucleotide sequence ID" value="NZ_LT960614.1"/>
</dbReference>
<keyword evidence="1" id="KW-0472">Membrane</keyword>
<feature type="transmembrane region" description="Helical" evidence="1">
    <location>
        <begin position="12"/>
        <end position="36"/>
    </location>
</feature>
<sequence length="95" mass="10477">MSTNSVTPHHTGAWKLFTMASFAVAAAMMAGGIYFLEASFSAKGFYAMAAIMLVHTAITLTKTMRDSEEADRLINRVEDAKTEKLLMTMHRSDDL</sequence>
<proteinExistence type="predicted"/>
<keyword evidence="1" id="KW-1133">Transmembrane helix</keyword>
<feature type="domain" description="YiaAB two helix" evidence="2">
    <location>
        <begin position="14"/>
        <end position="66"/>
    </location>
</feature>
<evidence type="ECO:0000313" key="4">
    <source>
        <dbReference type="Proteomes" id="UP000223606"/>
    </source>
</evidence>
<dbReference type="EMBL" id="LT960614">
    <property type="protein sequence ID" value="SON57155.1"/>
    <property type="molecule type" value="Genomic_DNA"/>
</dbReference>
<name>A0A2C9DC33_9HYPH</name>
<dbReference type="Pfam" id="PF05360">
    <property type="entry name" value="YiaAB"/>
    <property type="match status" value="1"/>
</dbReference>
<dbReference type="AlphaFoldDB" id="A0A2C9DC33"/>
<dbReference type="GO" id="GO:0006974">
    <property type="term" value="P:DNA damage response"/>
    <property type="evidence" value="ECO:0007669"/>
    <property type="project" value="TreeGrafter"/>
</dbReference>
<organism evidence="3 4">
    <name type="scientific">Hartmannibacter diazotrophicus</name>
    <dbReference type="NCBI Taxonomy" id="1482074"/>
    <lineage>
        <taxon>Bacteria</taxon>
        <taxon>Pseudomonadati</taxon>
        <taxon>Pseudomonadota</taxon>
        <taxon>Alphaproteobacteria</taxon>
        <taxon>Hyphomicrobiales</taxon>
        <taxon>Pleomorphomonadaceae</taxon>
        <taxon>Hartmannibacter</taxon>
    </lineage>
</organism>
<dbReference type="Proteomes" id="UP000223606">
    <property type="component" value="Chromosome 1"/>
</dbReference>
<reference evidence="4" key="1">
    <citation type="submission" date="2017-09" db="EMBL/GenBank/DDBJ databases">
        <title>Genome sequence of Nannocystis excedens DSM 71.</title>
        <authorList>
            <person name="Blom J."/>
        </authorList>
    </citation>
    <scope>NUCLEOTIDE SEQUENCE [LARGE SCALE GENOMIC DNA]</scope>
    <source>
        <strain evidence="4">type strain: E19</strain>
    </source>
</reference>